<organism evidence="2 3">
    <name type="scientific">Polaromonas jejuensis</name>
    <dbReference type="NCBI Taxonomy" id="457502"/>
    <lineage>
        <taxon>Bacteria</taxon>
        <taxon>Pseudomonadati</taxon>
        <taxon>Pseudomonadota</taxon>
        <taxon>Betaproteobacteria</taxon>
        <taxon>Burkholderiales</taxon>
        <taxon>Comamonadaceae</taxon>
        <taxon>Polaromonas</taxon>
    </lineage>
</organism>
<accession>A0ABW0QDV6</accession>
<dbReference type="Proteomes" id="UP001596084">
    <property type="component" value="Unassembled WGS sequence"/>
</dbReference>
<feature type="compositionally biased region" description="Basic and acidic residues" evidence="1">
    <location>
        <begin position="54"/>
        <end position="66"/>
    </location>
</feature>
<evidence type="ECO:0000256" key="1">
    <source>
        <dbReference type="SAM" id="MobiDB-lite"/>
    </source>
</evidence>
<proteinExistence type="predicted"/>
<evidence type="ECO:0000313" key="3">
    <source>
        <dbReference type="Proteomes" id="UP001596084"/>
    </source>
</evidence>
<reference evidence="3" key="1">
    <citation type="journal article" date="2019" name="Int. J. Syst. Evol. Microbiol.">
        <title>The Global Catalogue of Microorganisms (GCM) 10K type strain sequencing project: providing services to taxonomists for standard genome sequencing and annotation.</title>
        <authorList>
            <consortium name="The Broad Institute Genomics Platform"/>
            <consortium name="The Broad Institute Genome Sequencing Center for Infectious Disease"/>
            <person name="Wu L."/>
            <person name="Ma J."/>
        </authorList>
    </citation>
    <scope>NUCLEOTIDE SEQUENCE [LARGE SCALE GENOMIC DNA]</scope>
    <source>
        <strain evidence="3">CGMCC 4.7277</strain>
    </source>
</reference>
<feature type="region of interest" description="Disordered" evidence="1">
    <location>
        <begin position="1"/>
        <end position="66"/>
    </location>
</feature>
<dbReference type="EMBL" id="JBHSMX010000058">
    <property type="protein sequence ID" value="MFC5522828.1"/>
    <property type="molecule type" value="Genomic_DNA"/>
</dbReference>
<comment type="caution">
    <text evidence="2">The sequence shown here is derived from an EMBL/GenBank/DDBJ whole genome shotgun (WGS) entry which is preliminary data.</text>
</comment>
<sequence>MTPNEQQRQPGQQDQQNPKEQQKQKQQQGQSDQQRQQGGNPAVDKSKITPNRPNEGDQQRASRFDR</sequence>
<gene>
    <name evidence="2" type="ORF">ACFPP7_18220</name>
</gene>
<evidence type="ECO:0000313" key="2">
    <source>
        <dbReference type="EMBL" id="MFC5522828.1"/>
    </source>
</evidence>
<protein>
    <submittedName>
        <fullName evidence="2">Uncharacterized protein</fullName>
    </submittedName>
</protein>
<feature type="compositionally biased region" description="Low complexity" evidence="1">
    <location>
        <begin position="1"/>
        <end position="37"/>
    </location>
</feature>
<name>A0ABW0QDV6_9BURK</name>
<dbReference type="RefSeq" id="WP_157090401.1">
    <property type="nucleotide sequence ID" value="NZ_JBHSMX010000058.1"/>
</dbReference>
<keyword evidence="3" id="KW-1185">Reference proteome</keyword>